<dbReference type="Proteomes" id="UP001165101">
    <property type="component" value="Unassembled WGS sequence"/>
</dbReference>
<organism evidence="1 2">
    <name type="scientific">Candida boidinii</name>
    <name type="common">Yeast</name>
    <dbReference type="NCBI Taxonomy" id="5477"/>
    <lineage>
        <taxon>Eukaryota</taxon>
        <taxon>Fungi</taxon>
        <taxon>Dikarya</taxon>
        <taxon>Ascomycota</taxon>
        <taxon>Saccharomycotina</taxon>
        <taxon>Pichiomycetes</taxon>
        <taxon>Pichiales</taxon>
        <taxon>Pichiaceae</taxon>
        <taxon>Ogataea</taxon>
        <taxon>Ogataea/Candida clade</taxon>
    </lineage>
</organism>
<name>A0ACB5TDK4_CANBO</name>
<accession>A0ACB5TDK4</accession>
<gene>
    <name evidence="1" type="ORF">Cboi01_000003400</name>
</gene>
<proteinExistence type="predicted"/>
<evidence type="ECO:0000313" key="1">
    <source>
        <dbReference type="EMBL" id="GME86836.1"/>
    </source>
</evidence>
<keyword evidence="2" id="KW-1185">Reference proteome</keyword>
<comment type="caution">
    <text evidence="1">The sequence shown here is derived from an EMBL/GenBank/DDBJ whole genome shotgun (WGS) entry which is preliminary data.</text>
</comment>
<evidence type="ECO:0000313" key="2">
    <source>
        <dbReference type="Proteomes" id="UP001165101"/>
    </source>
</evidence>
<dbReference type="EMBL" id="BSXV01000007">
    <property type="protein sequence ID" value="GME86836.1"/>
    <property type="molecule type" value="Genomic_DNA"/>
</dbReference>
<reference evidence="1" key="1">
    <citation type="submission" date="2023-04" db="EMBL/GenBank/DDBJ databases">
        <title>Candida boidinii NBRC 1967.</title>
        <authorList>
            <person name="Ichikawa N."/>
            <person name="Sato H."/>
            <person name="Tonouchi N."/>
        </authorList>
    </citation>
    <scope>NUCLEOTIDE SEQUENCE</scope>
    <source>
        <strain evidence="1">NBRC 1967</strain>
    </source>
</reference>
<sequence length="959" mass="110677">MSATESPDCQEKSKTLKSEIVNPIPINPQSQVVEKKRRKYVKKRSAGTFQFVGLNARSRNGCLNCRKSSIKCDETKPSCNTCLRKNKVCQYGEIKKGKCDFNLNTLNTFNNNTITTVKNDNEKSTDSTGVTTDKTNSKTVANSSETNQSTAIDNNSTKKAEIKSTAITPASNTVKDSDNIHTNNNTRTKPFKKIKFKPSKLSPHPSSNKYNNDKLYQTVLITTVPAAGTHSPIERYIKIPINRFKKKKTGAKQNSATSLENLLNSDNTTKNNSNYEKHQQNHGKQSDSFEDNSHFKGKISSVRLFHSNSGNTSENTDSDSDYKRLERVLHTTDLNDKNENLATNTTDFGLNSASSPTERFYHQYSSPQRHHHSSNRRESSKLSVESNYHNEEQSSLSNAHSEISQVHTGDSQYDYPIDHSERYNEGDAEDERYEAETEGDGVRGEDDEEEEEDEYEEDEEEGEEEDEEDEEGEYYYNNNNNNNSNFITLEDFKDFNFNENDEEPSTILIGNVRRFINNTDIIKRATSKILESTSTRTLSEEDSNNISKLDNFLTSFFHELKNEEIELFEISCNESRKLFVSYESYEYFLKAIIPMSKQYALILDCMLVWGKIIKNRNYPTSIEDENSFNIEQVDKKNLIKFILNFPTDKAKGPEGFENRISVLTSIFIINSCLTTNADVSNMGQLFLEKAKSIIKMSGILEKHNQQNIKPIEIWLLVNILYQDLFSSKTHSDSVSFSLEEYEFIFTHKYLIRIPFQGCLRAIFPLIAEIISRANESNEVYKLFNNKEKINNWMYTEKFNLIISKGTSLDIKIHYRHPVRTDLKSIDIEELELHLSLYELFQFSCHLYLKIFLKRLPPIVPEAQLYVVKLINLLQFLVNTQIRQALAFPFIVTGMNCVLKEDREYLLSILQSHKKEYRSKLVLDRVEKIILKSWEQNPDGLHCIDWFEITKEFGWHFNLC</sequence>
<protein>
    <submittedName>
        <fullName evidence="1">Unnamed protein product</fullName>
    </submittedName>
</protein>